<evidence type="ECO:0000313" key="4">
    <source>
        <dbReference type="Proteomes" id="UP000252458"/>
    </source>
</evidence>
<dbReference type="PRINTS" id="PR00081">
    <property type="entry name" value="GDHRDH"/>
</dbReference>
<keyword evidence="4" id="KW-1185">Reference proteome</keyword>
<evidence type="ECO:0000256" key="2">
    <source>
        <dbReference type="ARBA" id="ARBA00023002"/>
    </source>
</evidence>
<name>A0A365QYT9_9BURK</name>
<protein>
    <recommendedName>
        <fullName evidence="5">SDR family NAD(P)-dependent oxidoreductase</fullName>
    </recommendedName>
</protein>
<sequence>MGTPRTPTSRQPWTSWVITISFDVLGHTSNHEIHGMTMPRRNDAMSTESDSYFVDETLAGRTALITGGGGGMGKAMIDAFLQQGCTIIVAQRREIVTRYRDVHFISCDLGDRASIQSLIEDATKINGGVDILINNAATISMPICAR</sequence>
<dbReference type="PANTHER" id="PTHR43669:SF3">
    <property type="entry name" value="ALCOHOL DEHYDROGENASE, PUTATIVE (AFU_ORTHOLOGUE AFUA_3G03445)-RELATED"/>
    <property type="match status" value="1"/>
</dbReference>
<dbReference type="EMBL" id="QMFZ01000005">
    <property type="protein sequence ID" value="RBB40899.1"/>
    <property type="molecule type" value="Genomic_DNA"/>
</dbReference>
<dbReference type="InterPro" id="IPR002347">
    <property type="entry name" value="SDR_fam"/>
</dbReference>
<gene>
    <name evidence="3" type="ORF">DPV79_08125</name>
</gene>
<dbReference type="PANTHER" id="PTHR43669">
    <property type="entry name" value="5-KETO-D-GLUCONATE 5-REDUCTASE"/>
    <property type="match status" value="1"/>
</dbReference>
<dbReference type="AlphaFoldDB" id="A0A365QYT9"/>
<dbReference type="Pfam" id="PF00106">
    <property type="entry name" value="adh_short"/>
    <property type="match status" value="1"/>
</dbReference>
<dbReference type="GO" id="GO:0016491">
    <property type="term" value="F:oxidoreductase activity"/>
    <property type="evidence" value="ECO:0007669"/>
    <property type="project" value="UniProtKB-KW"/>
</dbReference>
<organism evidence="3 4">
    <name type="scientific">Burkholderia reimsis</name>
    <dbReference type="NCBI Taxonomy" id="2234132"/>
    <lineage>
        <taxon>Bacteria</taxon>
        <taxon>Pseudomonadati</taxon>
        <taxon>Pseudomonadota</taxon>
        <taxon>Betaproteobacteria</taxon>
        <taxon>Burkholderiales</taxon>
        <taxon>Burkholderiaceae</taxon>
        <taxon>Burkholderia</taxon>
    </lineage>
</organism>
<evidence type="ECO:0008006" key="5">
    <source>
        <dbReference type="Google" id="ProtNLM"/>
    </source>
</evidence>
<dbReference type="Proteomes" id="UP000252458">
    <property type="component" value="Unassembled WGS sequence"/>
</dbReference>
<comment type="caution">
    <text evidence="3">The sequence shown here is derived from an EMBL/GenBank/DDBJ whole genome shotgun (WGS) entry which is preliminary data.</text>
</comment>
<dbReference type="CDD" id="cd05233">
    <property type="entry name" value="SDR_c"/>
    <property type="match status" value="1"/>
</dbReference>
<evidence type="ECO:0000256" key="1">
    <source>
        <dbReference type="ARBA" id="ARBA00006484"/>
    </source>
</evidence>
<accession>A0A365QYT9</accession>
<dbReference type="InterPro" id="IPR036291">
    <property type="entry name" value="NAD(P)-bd_dom_sf"/>
</dbReference>
<keyword evidence="2" id="KW-0560">Oxidoreductase</keyword>
<evidence type="ECO:0000313" key="3">
    <source>
        <dbReference type="EMBL" id="RBB40899.1"/>
    </source>
</evidence>
<reference evidence="3 4" key="1">
    <citation type="submission" date="2018-06" db="EMBL/GenBank/DDBJ databases">
        <title>Draft genome sequence of Burkholderia reimsis strain BE51 isolated from a French agricultural soil.</title>
        <authorList>
            <person name="Esmaeel Q."/>
        </authorList>
    </citation>
    <scope>NUCLEOTIDE SEQUENCE [LARGE SCALE GENOMIC DNA]</scope>
    <source>
        <strain evidence="3 4">BE51</strain>
    </source>
</reference>
<dbReference type="Gene3D" id="3.40.50.720">
    <property type="entry name" value="NAD(P)-binding Rossmann-like Domain"/>
    <property type="match status" value="1"/>
</dbReference>
<comment type="similarity">
    <text evidence="1">Belongs to the short-chain dehydrogenases/reductases (SDR) family.</text>
</comment>
<dbReference type="SUPFAM" id="SSF51735">
    <property type="entry name" value="NAD(P)-binding Rossmann-fold domains"/>
    <property type="match status" value="1"/>
</dbReference>
<proteinExistence type="inferred from homology"/>